<evidence type="ECO:0000313" key="3">
    <source>
        <dbReference type="Proteomes" id="UP001219518"/>
    </source>
</evidence>
<feature type="region of interest" description="Disordered" evidence="1">
    <location>
        <begin position="115"/>
        <end position="154"/>
    </location>
</feature>
<organism evidence="2 3">
    <name type="scientific">Frankliniella fusca</name>
    <dbReference type="NCBI Taxonomy" id="407009"/>
    <lineage>
        <taxon>Eukaryota</taxon>
        <taxon>Metazoa</taxon>
        <taxon>Ecdysozoa</taxon>
        <taxon>Arthropoda</taxon>
        <taxon>Hexapoda</taxon>
        <taxon>Insecta</taxon>
        <taxon>Pterygota</taxon>
        <taxon>Neoptera</taxon>
        <taxon>Paraneoptera</taxon>
        <taxon>Thysanoptera</taxon>
        <taxon>Terebrantia</taxon>
        <taxon>Thripoidea</taxon>
        <taxon>Thripidae</taxon>
        <taxon>Frankliniella</taxon>
    </lineage>
</organism>
<reference evidence="2" key="1">
    <citation type="submission" date="2021-07" db="EMBL/GenBank/DDBJ databases">
        <authorList>
            <person name="Catto M.A."/>
            <person name="Jacobson A."/>
            <person name="Kennedy G."/>
            <person name="Labadie P."/>
            <person name="Hunt B.G."/>
            <person name="Srinivasan R."/>
        </authorList>
    </citation>
    <scope>NUCLEOTIDE SEQUENCE</scope>
    <source>
        <strain evidence="2">PL_HMW_Pooled</strain>
        <tissue evidence="2">Head</tissue>
    </source>
</reference>
<feature type="compositionally biased region" description="Low complexity" evidence="1">
    <location>
        <begin position="133"/>
        <end position="154"/>
    </location>
</feature>
<dbReference type="AlphaFoldDB" id="A0AAE1HK40"/>
<dbReference type="Proteomes" id="UP001219518">
    <property type="component" value="Unassembled WGS sequence"/>
</dbReference>
<accession>A0AAE1HK40</accession>
<proteinExistence type="predicted"/>
<keyword evidence="3" id="KW-1185">Reference proteome</keyword>
<protein>
    <submittedName>
        <fullName evidence="2">MIOREX complex component 2</fullName>
    </submittedName>
</protein>
<evidence type="ECO:0000256" key="1">
    <source>
        <dbReference type="SAM" id="MobiDB-lite"/>
    </source>
</evidence>
<evidence type="ECO:0000313" key="2">
    <source>
        <dbReference type="EMBL" id="KAK3922832.1"/>
    </source>
</evidence>
<name>A0AAE1HK40_9NEOP</name>
<feature type="compositionally biased region" description="Acidic residues" evidence="1">
    <location>
        <begin position="115"/>
        <end position="131"/>
    </location>
</feature>
<gene>
    <name evidence="2" type="ORF">KUF71_012099</name>
</gene>
<comment type="caution">
    <text evidence="2">The sequence shown here is derived from an EMBL/GenBank/DDBJ whole genome shotgun (WGS) entry which is preliminary data.</text>
</comment>
<reference evidence="2" key="2">
    <citation type="journal article" date="2023" name="BMC Genomics">
        <title>Pest status, molecular evolution, and epigenetic factors derived from the genome assembly of Frankliniella fusca, a thysanopteran phytovirus vector.</title>
        <authorList>
            <person name="Catto M.A."/>
            <person name="Labadie P.E."/>
            <person name="Jacobson A.L."/>
            <person name="Kennedy G.G."/>
            <person name="Srinivasan R."/>
            <person name="Hunt B.G."/>
        </authorList>
    </citation>
    <scope>NUCLEOTIDE SEQUENCE</scope>
    <source>
        <strain evidence="2">PL_HMW_Pooled</strain>
    </source>
</reference>
<sequence length="154" mass="16727">MMTQRVFHESVYNAYRIATVSLTGQPSHQVLCSLMPWCRPLCWTAIGFMVAESAASLATSVSPLLFLVAAPMPAGVLEQFPEPRIIELVPPAHQQHPPPAIMAGFDFAGFELPEELQSDEESDLSSEESDGTDSALEDSPSLSDSDSDSVSSRW</sequence>
<dbReference type="EMBL" id="JAHWGI010001120">
    <property type="protein sequence ID" value="KAK3922832.1"/>
    <property type="molecule type" value="Genomic_DNA"/>
</dbReference>